<feature type="region of interest" description="Disordered" evidence="1">
    <location>
        <begin position="32"/>
        <end position="54"/>
    </location>
</feature>
<dbReference type="Pfam" id="PF09580">
    <property type="entry name" value="Spore_YhcN_YlaJ"/>
    <property type="match status" value="1"/>
</dbReference>
<proteinExistence type="predicted"/>
<feature type="compositionally biased region" description="Polar residues" evidence="1">
    <location>
        <begin position="35"/>
        <end position="54"/>
    </location>
</feature>
<evidence type="ECO:0008006" key="5">
    <source>
        <dbReference type="Google" id="ProtNLM"/>
    </source>
</evidence>
<dbReference type="PROSITE" id="PS51257">
    <property type="entry name" value="PROKAR_LIPOPROTEIN"/>
    <property type="match status" value="1"/>
</dbReference>
<protein>
    <recommendedName>
        <fullName evidence="5">Sporulation protein</fullName>
    </recommendedName>
</protein>
<organism evidence="3 4">
    <name type="scientific">Siminovitchia thermophila</name>
    <dbReference type="NCBI Taxonomy" id="1245522"/>
    <lineage>
        <taxon>Bacteria</taxon>
        <taxon>Bacillati</taxon>
        <taxon>Bacillota</taxon>
        <taxon>Bacilli</taxon>
        <taxon>Bacillales</taxon>
        <taxon>Bacillaceae</taxon>
        <taxon>Siminovitchia</taxon>
    </lineage>
</organism>
<dbReference type="Proteomes" id="UP000823485">
    <property type="component" value="Unassembled WGS sequence"/>
</dbReference>
<evidence type="ECO:0000313" key="3">
    <source>
        <dbReference type="EMBL" id="MBM7713986.1"/>
    </source>
</evidence>
<keyword evidence="4" id="KW-1185">Reference proteome</keyword>
<dbReference type="EMBL" id="JAFBFH010000004">
    <property type="protein sequence ID" value="MBM7713986.1"/>
    <property type="molecule type" value="Genomic_DNA"/>
</dbReference>
<dbReference type="InterPro" id="IPR019076">
    <property type="entry name" value="Spore_lipoprot_YhcN/YlaJ-like"/>
</dbReference>
<accession>A0ABS2R5T8</accession>
<comment type="caution">
    <text evidence="3">The sequence shown here is derived from an EMBL/GenBank/DDBJ whole genome shotgun (WGS) entry which is preliminary data.</text>
</comment>
<reference evidence="3 4" key="1">
    <citation type="submission" date="2021-01" db="EMBL/GenBank/DDBJ databases">
        <title>Genomic Encyclopedia of Type Strains, Phase IV (KMG-IV): sequencing the most valuable type-strain genomes for metagenomic binning, comparative biology and taxonomic classification.</title>
        <authorList>
            <person name="Goeker M."/>
        </authorList>
    </citation>
    <scope>NUCLEOTIDE SEQUENCE [LARGE SCALE GENOMIC DNA]</scope>
    <source>
        <strain evidence="3 4">DSM 105453</strain>
    </source>
</reference>
<sequence length="197" mass="21532">MKKMISALAISGILLSACGGNDQQIADNDSVYKKSGNTMNQTDRNDLYNESNDNQNYGFVRQVKNPVPGESTNINAGDVITREQLANQISKLTVGLPDVNDSSVVVTDAEVLIAYQADTSDERSRAQVADQVKKTAESAVPKWFGIYVTDDPALRQNVENIASMTPNQANTDKAVKDTVKMMKENSPQGRNDTKMNQ</sequence>
<feature type="signal peptide" evidence="2">
    <location>
        <begin position="1"/>
        <end position="19"/>
    </location>
</feature>
<evidence type="ECO:0000313" key="4">
    <source>
        <dbReference type="Proteomes" id="UP000823485"/>
    </source>
</evidence>
<evidence type="ECO:0000256" key="2">
    <source>
        <dbReference type="SAM" id="SignalP"/>
    </source>
</evidence>
<dbReference type="RefSeq" id="WP_077111129.1">
    <property type="nucleotide sequence ID" value="NZ_JAFBFH010000004.1"/>
</dbReference>
<feature type="chain" id="PRO_5046463888" description="Sporulation protein" evidence="2">
    <location>
        <begin position="20"/>
        <end position="197"/>
    </location>
</feature>
<name>A0ABS2R5T8_9BACI</name>
<evidence type="ECO:0000256" key="1">
    <source>
        <dbReference type="SAM" id="MobiDB-lite"/>
    </source>
</evidence>
<gene>
    <name evidence="3" type="ORF">JOC94_000956</name>
</gene>
<keyword evidence="2" id="KW-0732">Signal</keyword>